<evidence type="ECO:0000256" key="2">
    <source>
        <dbReference type="ARBA" id="ARBA00004648"/>
    </source>
</evidence>
<dbReference type="Proteomes" id="UP000314982">
    <property type="component" value="Unassembled WGS sequence"/>
</dbReference>
<keyword evidence="12 22" id="KW-0472">Membrane</keyword>
<evidence type="ECO:0000256" key="11">
    <source>
        <dbReference type="ARBA" id="ARBA00022989"/>
    </source>
</evidence>
<evidence type="ECO:0000256" key="1">
    <source>
        <dbReference type="ARBA" id="ARBA00001913"/>
    </source>
</evidence>
<evidence type="ECO:0000313" key="24">
    <source>
        <dbReference type="Proteomes" id="UP000314982"/>
    </source>
</evidence>
<feature type="active site" description="Proton donor" evidence="18">
    <location>
        <position position="440"/>
    </location>
</feature>
<dbReference type="InterPro" id="IPR001382">
    <property type="entry name" value="Glyco_hydro_47"/>
</dbReference>
<evidence type="ECO:0000256" key="9">
    <source>
        <dbReference type="ARBA" id="ARBA00022837"/>
    </source>
</evidence>
<dbReference type="AlphaFoldDB" id="A0A4W5P698"/>
<evidence type="ECO:0000256" key="4">
    <source>
        <dbReference type="ARBA" id="ARBA00007658"/>
    </source>
</evidence>
<dbReference type="SUPFAM" id="SSF48225">
    <property type="entry name" value="Seven-hairpin glycosidases"/>
    <property type="match status" value="1"/>
</dbReference>
<protein>
    <recommendedName>
        <fullName evidence="21">alpha-1,2-Mannosidase</fullName>
        <ecNumber evidence="21">3.2.1.-</ecNumber>
    </recommendedName>
</protein>
<dbReference type="EC" id="3.2.1.-" evidence="21"/>
<keyword evidence="11 22" id="KW-1133">Transmembrane helix</keyword>
<evidence type="ECO:0000256" key="5">
    <source>
        <dbReference type="ARBA" id="ARBA00022692"/>
    </source>
</evidence>
<keyword evidence="9 19" id="KW-0106">Calcium</keyword>
<evidence type="ECO:0000256" key="19">
    <source>
        <dbReference type="PIRSR" id="PIRSR601382-2"/>
    </source>
</evidence>
<evidence type="ECO:0000256" key="18">
    <source>
        <dbReference type="PIRSR" id="PIRSR601382-1"/>
    </source>
</evidence>
<name>A0A4W5P698_9TELE</name>
<dbReference type="FunFam" id="1.50.10.10:FF:000010">
    <property type="entry name" value="alpha-1,2-Mannosidase"/>
    <property type="match status" value="1"/>
</dbReference>
<evidence type="ECO:0000256" key="12">
    <source>
        <dbReference type="ARBA" id="ARBA00023136"/>
    </source>
</evidence>
<evidence type="ECO:0000256" key="13">
    <source>
        <dbReference type="ARBA" id="ARBA00023157"/>
    </source>
</evidence>
<keyword evidence="14 21" id="KW-0326">Glycosidase</keyword>
<keyword evidence="24" id="KW-1185">Reference proteome</keyword>
<feature type="binding site" evidence="19">
    <location>
        <position position="557"/>
    </location>
    <ligand>
        <name>Ca(2+)</name>
        <dbReference type="ChEBI" id="CHEBI:29108"/>
    </ligand>
</feature>
<sequence length="570" mass="65625">MYPPSRKDFIALTLSDQHSRSYNNGKHRRQSCWRKWKQLSRLQRSLILFLLALLLICGLLSYPSFSEQWRGRPLSPLSLAVSLLYLHAAIDVSQHAPVLCIDVCICVCVCTQALNPVDRLEMVREAFRHAWKGYKEFAWGHDELKPVSKSYGEWFGLGLTLIDALDTMWILGLKEEFEEARKWVETELSFSRNVDVNLFESTIRILGGLLSTYHLTGDEMFLEKAKDIGLRLMPAFKTPSKIPFSDVNIGKGTAHPPRWTSDSTLAEVTSVQLEFRELSRLTQDPQYQEVVNEVMRLVHKLPGKHDGLVPMFINTNSGQFTHKGVFTLGARADSYYEYLLKQWIQGGKTEPDLLEDYLEAIEGVKKHLLRTSGPRKLTFVGELNHNRFNPKMDHLVCFLPGTLALGAHNGLPEDHMELALQLMETCHQMYIQMETGLSPEIAHFNLQPYDGRDIDVKPADRHNLLRPETVESLFYLYRFTKDTKYRDWGWDILESFNKYTRVPSGGYTSISNVRDPVNPGPRDKMESFFLGETLKYFYLLFSDDLELLSLDKYVFNTEAHPLPIWQLPPV</sequence>
<evidence type="ECO:0000256" key="22">
    <source>
        <dbReference type="SAM" id="Phobius"/>
    </source>
</evidence>
<reference evidence="24" key="1">
    <citation type="submission" date="2018-06" db="EMBL/GenBank/DDBJ databases">
        <title>Genome assembly of Danube salmon.</title>
        <authorList>
            <person name="Macqueen D.J."/>
            <person name="Gundappa M.K."/>
        </authorList>
    </citation>
    <scope>NUCLEOTIDE SEQUENCE [LARGE SCALE GENOMIC DNA]</scope>
</reference>
<evidence type="ECO:0000256" key="7">
    <source>
        <dbReference type="ARBA" id="ARBA00022801"/>
    </source>
</evidence>
<evidence type="ECO:0000256" key="15">
    <source>
        <dbReference type="ARBA" id="ARBA00047669"/>
    </source>
</evidence>
<dbReference type="Ensembl" id="ENSHHUT00000062240.1">
    <property type="protein sequence ID" value="ENSHHUP00000060186.1"/>
    <property type="gene ID" value="ENSHHUG00000035714.1"/>
</dbReference>
<feature type="active site" evidence="18">
    <location>
        <position position="333"/>
    </location>
</feature>
<feature type="active site" evidence="18">
    <location>
        <position position="468"/>
    </location>
</feature>
<dbReference type="InterPro" id="IPR036026">
    <property type="entry name" value="Seven-hairpin_glycosidases"/>
</dbReference>
<dbReference type="GO" id="GO:0036503">
    <property type="term" value="P:ERAD pathway"/>
    <property type="evidence" value="ECO:0007669"/>
    <property type="project" value="UniProtKB-ARBA"/>
</dbReference>
<evidence type="ECO:0000313" key="23">
    <source>
        <dbReference type="Ensembl" id="ENSHHUP00000060186.1"/>
    </source>
</evidence>
<dbReference type="InterPro" id="IPR050749">
    <property type="entry name" value="Glycosyl_Hydrolase_47"/>
</dbReference>
<dbReference type="PANTHER" id="PTHR11742:SF55">
    <property type="entry name" value="ENDOPLASMIC RETICULUM MANNOSYL-OLIGOSACCHARIDE 1,2-ALPHA-MANNOSIDASE"/>
    <property type="match status" value="1"/>
</dbReference>
<reference evidence="23" key="2">
    <citation type="submission" date="2025-08" db="UniProtKB">
        <authorList>
            <consortium name="Ensembl"/>
        </authorList>
    </citation>
    <scope>IDENTIFICATION</scope>
</reference>
<keyword evidence="10" id="KW-0735">Signal-anchor</keyword>
<feature type="transmembrane region" description="Helical" evidence="22">
    <location>
        <begin position="45"/>
        <end position="65"/>
    </location>
</feature>
<organism evidence="23 24">
    <name type="scientific">Hucho hucho</name>
    <name type="common">huchen</name>
    <dbReference type="NCBI Taxonomy" id="62062"/>
    <lineage>
        <taxon>Eukaryota</taxon>
        <taxon>Metazoa</taxon>
        <taxon>Chordata</taxon>
        <taxon>Craniata</taxon>
        <taxon>Vertebrata</taxon>
        <taxon>Euteleostomi</taxon>
        <taxon>Actinopterygii</taxon>
        <taxon>Neopterygii</taxon>
        <taxon>Teleostei</taxon>
        <taxon>Protacanthopterygii</taxon>
        <taxon>Salmoniformes</taxon>
        <taxon>Salmonidae</taxon>
        <taxon>Salmoninae</taxon>
        <taxon>Hucho</taxon>
    </lineage>
</organism>
<evidence type="ECO:0000256" key="20">
    <source>
        <dbReference type="PIRSR" id="PIRSR601382-3"/>
    </source>
</evidence>
<comment type="pathway">
    <text evidence="3">Protein modification; protein glycosylation.</text>
</comment>
<accession>A0A4W5P698</accession>
<dbReference type="Pfam" id="PF01532">
    <property type="entry name" value="Glyco_hydro_47"/>
    <property type="match status" value="1"/>
</dbReference>
<dbReference type="GO" id="GO:0005509">
    <property type="term" value="F:calcium ion binding"/>
    <property type="evidence" value="ECO:0007669"/>
    <property type="project" value="InterPro"/>
</dbReference>
<comment type="catalytic activity">
    <reaction evidence="16">
        <text>N(4)-(alpha-D-Man-(1-&gt;2)-alpha-D-Man-(1-&gt;2)-alpha-D-Man-(1-&gt;3)-[alpha-D-Man-(1-&gt;2)-alpha-D-Man-(1-&gt;3)-[alpha-D-Man-(1-&gt;2)-alpha-D-Man-(1-&gt;6)]-alpha-D-Man-(1-&gt;6)]-beta-D-Man-(1-&gt;4)-beta-D-GlcNAc-(1-&gt;4)-beta-D-GlcNAc)-L-asparaginyl-[protein] (N-glucan mannose isomer 9A1,2,3B1,2,3) + 4 H2O = N(4)-(alpha-D-Man-(1-&gt;3)-[alpha-D-Man-(1-&gt;3)-[alpha-D-Man-(1-&gt;6)]-alpha-D-Man-(1-&gt;6)]-beta-D-Man-(1-&gt;4)-beta-D-GlcNAc-(1-&gt;4)-beta-D-GlcNAc)-L-asparaginyl-[protein] (N-glucan mannose isomer 5A1,2) + 4 beta-D-mannose</text>
        <dbReference type="Rhea" id="RHEA:56008"/>
        <dbReference type="Rhea" id="RHEA-COMP:14356"/>
        <dbReference type="Rhea" id="RHEA-COMP:14367"/>
        <dbReference type="ChEBI" id="CHEBI:15377"/>
        <dbReference type="ChEBI" id="CHEBI:28563"/>
        <dbReference type="ChEBI" id="CHEBI:59087"/>
        <dbReference type="ChEBI" id="CHEBI:139493"/>
        <dbReference type="EC" id="3.2.1.113"/>
    </reaction>
</comment>
<comment type="cofactor">
    <cofactor evidence="1 19">
        <name>Ca(2+)</name>
        <dbReference type="ChEBI" id="CHEBI:29108"/>
    </cofactor>
</comment>
<dbReference type="PRINTS" id="PR00747">
    <property type="entry name" value="GLYHDRLASE47"/>
</dbReference>
<evidence type="ECO:0000256" key="6">
    <source>
        <dbReference type="ARBA" id="ARBA00022723"/>
    </source>
</evidence>
<proteinExistence type="inferred from homology"/>
<evidence type="ECO:0000256" key="3">
    <source>
        <dbReference type="ARBA" id="ARBA00004922"/>
    </source>
</evidence>
<keyword evidence="5 22" id="KW-0812">Transmembrane</keyword>
<dbReference type="GO" id="GO:0004571">
    <property type="term" value="F:mannosyl-oligosaccharide 1,2-alpha-mannosidase activity"/>
    <property type="evidence" value="ECO:0007669"/>
    <property type="project" value="UniProtKB-EC"/>
</dbReference>
<evidence type="ECO:0000256" key="14">
    <source>
        <dbReference type="ARBA" id="ARBA00023295"/>
    </source>
</evidence>
<evidence type="ECO:0000256" key="17">
    <source>
        <dbReference type="ARBA" id="ARBA00053655"/>
    </source>
</evidence>
<dbReference type="PANTHER" id="PTHR11742">
    <property type="entry name" value="MANNOSYL-OLIGOSACCHARIDE ALPHA-1,2-MANNOSIDASE-RELATED"/>
    <property type="match status" value="1"/>
</dbReference>
<reference evidence="23" key="3">
    <citation type="submission" date="2025-09" db="UniProtKB">
        <authorList>
            <consortium name="Ensembl"/>
        </authorList>
    </citation>
    <scope>IDENTIFICATION</scope>
</reference>
<keyword evidence="7 21" id="KW-0378">Hydrolase</keyword>
<dbReference type="GO" id="GO:0005789">
    <property type="term" value="C:endoplasmic reticulum membrane"/>
    <property type="evidence" value="ECO:0007669"/>
    <property type="project" value="UniProtKB-SubCell"/>
</dbReference>
<feature type="active site" description="Proton donor" evidence="18">
    <location>
        <position position="200"/>
    </location>
</feature>
<comment type="similarity">
    <text evidence="4 21">Belongs to the glycosyl hydrolase 47 family.</text>
</comment>
<comment type="subcellular location">
    <subcellularLocation>
        <location evidence="2">Endoplasmic reticulum membrane</location>
        <topology evidence="2">Single-pass type II membrane protein</topology>
    </subcellularLocation>
</comment>
<evidence type="ECO:0000256" key="21">
    <source>
        <dbReference type="RuleBase" id="RU361193"/>
    </source>
</evidence>
<evidence type="ECO:0000256" key="10">
    <source>
        <dbReference type="ARBA" id="ARBA00022968"/>
    </source>
</evidence>
<keyword evidence="13 20" id="KW-1015">Disulfide bond</keyword>
<dbReference type="Gene3D" id="1.50.10.10">
    <property type="match status" value="1"/>
</dbReference>
<comment type="catalytic activity">
    <reaction evidence="15">
        <text>N(4)-(alpha-D-Man-(1-&gt;2)-alpha-D-Man-(1-&gt;2)-alpha-D-Man-(1-&gt;3)-[alpha-D-Man-(1-&gt;3)-[alpha-D-Man-(1-&gt;2)-alpha-D-Man-(1-&gt;6)]-alpha-D-Man-(1-&gt;6)]-beta-D-Man-(1-&gt;4)-beta-D-GlcNAc-(1-&gt;4)-beta-D-GlcNAc)-L-asparaginyl-[protein] (N-glucan mannose isomer 8A1,2,3B1,3) + 3 H2O = N(4)-(alpha-D-Man-(1-&gt;3)-[alpha-D-Man-(1-&gt;3)-[alpha-D-Man-(1-&gt;6)]-alpha-D-Man-(1-&gt;6)]-beta-D-Man-(1-&gt;4)-beta-D-GlcNAc-(1-&gt;4)-beta-D-GlcNAc)-L-asparaginyl-[protein] (N-glucan mannose isomer 5A1,2) + 3 beta-D-mannose</text>
        <dbReference type="Rhea" id="RHEA:56028"/>
        <dbReference type="Rhea" id="RHEA-COMP:14358"/>
        <dbReference type="Rhea" id="RHEA-COMP:14367"/>
        <dbReference type="ChEBI" id="CHEBI:15377"/>
        <dbReference type="ChEBI" id="CHEBI:28563"/>
        <dbReference type="ChEBI" id="CHEBI:59087"/>
        <dbReference type="ChEBI" id="CHEBI:60628"/>
        <dbReference type="EC" id="3.2.1.113"/>
    </reaction>
</comment>
<keyword evidence="6 19" id="KW-0479">Metal-binding</keyword>
<dbReference type="InterPro" id="IPR012341">
    <property type="entry name" value="6hp_glycosidase-like_sf"/>
</dbReference>
<dbReference type="GeneTree" id="ENSGT00940000155422"/>
<dbReference type="GO" id="GO:0005975">
    <property type="term" value="P:carbohydrate metabolic process"/>
    <property type="evidence" value="ECO:0007669"/>
    <property type="project" value="InterPro"/>
</dbReference>
<evidence type="ECO:0000256" key="8">
    <source>
        <dbReference type="ARBA" id="ARBA00022824"/>
    </source>
</evidence>
<keyword evidence="8" id="KW-0256">Endoplasmic reticulum</keyword>
<evidence type="ECO:0000256" key="16">
    <source>
        <dbReference type="ARBA" id="ARBA00048605"/>
    </source>
</evidence>
<comment type="function">
    <text evidence="17">Involved in glycoprotein quality control targeting of misfolded glycoproteins for degradation. It primarily trims a single alpha-1,2-linked mannose residue from Man(9)GlcNAc(2) to produce Man(8)GlcNAc(2), but at high enzyme concentrations, as found in the ER quality control compartment (ERQC), it further trims the carbohydrates to Man(5-6)GlcNAc(2).</text>
</comment>
<feature type="disulfide bond" evidence="20">
    <location>
        <begin position="397"/>
        <end position="426"/>
    </location>
</feature>